<proteinExistence type="predicted"/>
<evidence type="ECO:0000256" key="1">
    <source>
        <dbReference type="SAM" id="MobiDB-lite"/>
    </source>
</evidence>
<keyword evidence="3" id="KW-1185">Reference proteome</keyword>
<name>A0ABQ9HHS2_9NEOP</name>
<evidence type="ECO:0000313" key="2">
    <source>
        <dbReference type="EMBL" id="KAJ8883779.1"/>
    </source>
</evidence>
<accession>A0ABQ9HHS2</accession>
<reference evidence="2 3" key="1">
    <citation type="submission" date="2023-02" db="EMBL/GenBank/DDBJ databases">
        <title>LHISI_Scaffold_Assembly.</title>
        <authorList>
            <person name="Stuart O.P."/>
            <person name="Cleave R."/>
            <person name="Magrath M.J.L."/>
            <person name="Mikheyev A.S."/>
        </authorList>
    </citation>
    <scope>NUCLEOTIDE SEQUENCE [LARGE SCALE GENOMIC DNA]</scope>
    <source>
        <strain evidence="2">Daus_M_001</strain>
        <tissue evidence="2">Leg muscle</tissue>
    </source>
</reference>
<gene>
    <name evidence="2" type="ORF">PR048_015633</name>
</gene>
<protein>
    <submittedName>
        <fullName evidence="2">Uncharacterized protein</fullName>
    </submittedName>
</protein>
<dbReference type="Proteomes" id="UP001159363">
    <property type="component" value="Chromosome 4"/>
</dbReference>
<dbReference type="EMBL" id="JARBHB010000005">
    <property type="protein sequence ID" value="KAJ8883779.1"/>
    <property type="molecule type" value="Genomic_DNA"/>
</dbReference>
<comment type="caution">
    <text evidence="2">The sequence shown here is derived from an EMBL/GenBank/DDBJ whole genome shotgun (WGS) entry which is preliminary data.</text>
</comment>
<feature type="compositionally biased region" description="Polar residues" evidence="1">
    <location>
        <begin position="23"/>
        <end position="44"/>
    </location>
</feature>
<sequence length="1094" mass="119591">MGPALVTPRSLIPVTWVADPPRSSGSESPITVSTSGENEVQSRATCPGGGREIWLLPGTRAARKRREPCRIVVVVVATRHPLSASPVWTTAGSSHAPLGNQPPERRRFNCFRRLFACERGGPLPRRGGAKGPNFSTPGATVTGRFACSPPTKAIRVQSPAGSLRIFACGNRAGRCPSSAGFLGALPFPPPFNSGAAPFSLQSPTSALKTSITLCTPQRHGQRIQWDAIVTPARLPPKRTGFNPRRVTTGFSHEEIVPVDCRWSAGFLGDLLFSPHFHSGAAPYSPQSSSSAFKNLAVKSHPNIFTHTHQIAFDSFCVFRVQRTVARRFSTRGIFSEDQFSLLELQRGVLQAGGGGDEIDRVCLVGVGGRACARVPGDMCVREVAKHWLPTLVSPCCVNPRLPRQAVNIGIGRTPGYLPPSPLAPHTTNTYAHRHLDVFLISHSVTSFISIQLITETCKIREGQMVVGAARLPWTTTSQQPELMVDGQQWRPLDLLDPHLYSLAEPSPSTLDSVVRSAARNIGIITHNSALLVGRIGRPRSRCVGRNRKGWWRPNISLWTTEAAGSPMDMWAFPSGDLTLVDAVVTIQEYTKCYDCPFAVIHCESRLAVDNGIGLKAGAPPPPPADHETSTSIACVCVIEAEEDSTYLPLGQLKQKIMVEHNSRSGRDPCWYRDIVVIPPFRKRFLIVQHGCQLTPVDYGVGLLRCPWLWDLSHRIWHALYEWLQDIHGNTSPFLLQPFHELSNGFWPAIQFVQICSIGLRSGLWTGQSTRRTLLSAYHCIVALETWHLALSSWNVPLELSGILGGCLKLCQLVYFIVRGEKATSFFPPTIGDETTPNKKLGNKEGEEGKKKRGPVSPLISRQRSCCKCMEIGKLVSMLRVTGRRRGKLAELAGRRGTGWKFASFLYFPLRRGPAVANCCSRRIAAASPAGENLSLMVGCYHSVIHRATYSHGSPAVSVYSGFQCTQIVAAFYQGEPGSVPGGITHPIVACGELGGSCRWPESVLSTLPSTPHLYSTAALSSPHLTLAGSQDHDVKLRPKPLQLNPSTLCPWEQKGIVTQVAIHLDKEKYDYPAQNGARERDEACATALESRHYV</sequence>
<feature type="region of interest" description="Disordered" evidence="1">
    <location>
        <begin position="17"/>
        <end position="45"/>
    </location>
</feature>
<feature type="region of interest" description="Disordered" evidence="1">
    <location>
        <begin position="828"/>
        <end position="856"/>
    </location>
</feature>
<organism evidence="2 3">
    <name type="scientific">Dryococelus australis</name>
    <dbReference type="NCBI Taxonomy" id="614101"/>
    <lineage>
        <taxon>Eukaryota</taxon>
        <taxon>Metazoa</taxon>
        <taxon>Ecdysozoa</taxon>
        <taxon>Arthropoda</taxon>
        <taxon>Hexapoda</taxon>
        <taxon>Insecta</taxon>
        <taxon>Pterygota</taxon>
        <taxon>Neoptera</taxon>
        <taxon>Polyneoptera</taxon>
        <taxon>Phasmatodea</taxon>
        <taxon>Verophasmatodea</taxon>
        <taxon>Anareolatae</taxon>
        <taxon>Phasmatidae</taxon>
        <taxon>Eurycanthinae</taxon>
        <taxon>Dryococelus</taxon>
    </lineage>
</organism>
<evidence type="ECO:0000313" key="3">
    <source>
        <dbReference type="Proteomes" id="UP001159363"/>
    </source>
</evidence>